<protein>
    <submittedName>
        <fullName evidence="2">Uncharacterized protein</fullName>
    </submittedName>
</protein>
<accession>A0A679BE99</accession>
<feature type="region of interest" description="Disordered" evidence="1">
    <location>
        <begin position="94"/>
        <end position="126"/>
    </location>
</feature>
<dbReference type="EMBL" id="AP018871">
    <property type="protein sequence ID" value="BBF89779.1"/>
    <property type="molecule type" value="Genomic_DNA"/>
</dbReference>
<dbReference type="InterPro" id="IPR003903">
    <property type="entry name" value="UIM_dom"/>
</dbReference>
<proteinExistence type="predicted"/>
<gene>
    <name evidence="2" type="primary">BBa0106C08.44</name>
</gene>
<feature type="region of interest" description="Disordered" evidence="1">
    <location>
        <begin position="39"/>
        <end position="67"/>
    </location>
</feature>
<organism evidence="2">
    <name type="scientific">Oryza nivara</name>
    <name type="common">Indian wild rice</name>
    <name type="synonym">Oryza sativa f. spontanea</name>
    <dbReference type="NCBI Taxonomy" id="4536"/>
    <lineage>
        <taxon>Eukaryota</taxon>
        <taxon>Viridiplantae</taxon>
        <taxon>Streptophyta</taxon>
        <taxon>Embryophyta</taxon>
        <taxon>Tracheophyta</taxon>
        <taxon>Spermatophyta</taxon>
        <taxon>Magnoliopsida</taxon>
        <taxon>Liliopsida</taxon>
        <taxon>Poales</taxon>
        <taxon>Poaceae</taxon>
        <taxon>BOP clade</taxon>
        <taxon>Oryzoideae</taxon>
        <taxon>Oryzeae</taxon>
        <taxon>Oryzinae</taxon>
        <taxon>Oryza</taxon>
    </lineage>
</organism>
<dbReference type="PROSITE" id="PS50330">
    <property type="entry name" value="UIM"/>
    <property type="match status" value="1"/>
</dbReference>
<sequence length="126" mass="13733">MSLTSTKSCSAVICRLPKSTSSPAKLSHEVWAKMDPLQPPSLGLQLRPGHNSRRFPSRDRGRRKGCQMADVATRIAALFDRGEYVDPDLAAAIEESEEEEEDCTKDPELAQAPTIENSNPSPAPDA</sequence>
<feature type="compositionally biased region" description="Acidic residues" evidence="1">
    <location>
        <begin position="94"/>
        <end position="103"/>
    </location>
</feature>
<name>A0A679BE99_ORYNI</name>
<evidence type="ECO:0000313" key="2">
    <source>
        <dbReference type="EMBL" id="BBF89779.1"/>
    </source>
</evidence>
<dbReference type="AlphaFoldDB" id="A0A679BE99"/>
<feature type="compositionally biased region" description="Basic residues" evidence="1">
    <location>
        <begin position="50"/>
        <end position="65"/>
    </location>
</feature>
<reference evidence="2" key="1">
    <citation type="submission" date="2018-08" db="EMBL/GenBank/DDBJ databases">
        <title>Oryza nivara genomic DNA, chromosome 11, BAC clone:BBa0106C08.</title>
        <authorList>
            <person name="Wu J."/>
            <person name="Kanamori H."/>
        </authorList>
    </citation>
    <scope>NUCLEOTIDE SEQUENCE</scope>
    <source>
        <strain evidence="2">W0106</strain>
    </source>
</reference>
<evidence type="ECO:0000256" key="1">
    <source>
        <dbReference type="SAM" id="MobiDB-lite"/>
    </source>
</evidence>